<name>Q6MNA5_BDEBA</name>
<proteinExistence type="predicted"/>
<evidence type="ECO:0000313" key="2">
    <source>
        <dbReference type="Proteomes" id="UP000008080"/>
    </source>
</evidence>
<organism evidence="1 2">
    <name type="scientific">Bdellovibrio bacteriovorus (strain ATCC 15356 / DSM 50701 / NCIMB 9529 / HD100)</name>
    <dbReference type="NCBI Taxonomy" id="264462"/>
    <lineage>
        <taxon>Bacteria</taxon>
        <taxon>Pseudomonadati</taxon>
        <taxon>Bdellovibrionota</taxon>
        <taxon>Bdellovibrionia</taxon>
        <taxon>Bdellovibrionales</taxon>
        <taxon>Pseudobdellovibrionaceae</taxon>
        <taxon>Bdellovibrio</taxon>
    </lineage>
</organism>
<sequence>MLVLPPQDLPSLLVELKSEFCLEMGIYKEYTVLSVSLHRILSLCLEPHLLNSDKSDMFGTYSLKSLLVLSVFLSGCSLSVDLAPGSSNSSPETSPTDPVQQAQGKVCFDGVIRTVLESGGVRYYGGDFSKAGPCGSGIVRMDSDDRNQPVTLPVSAKEIHALAQDSTGRYYVVMTPGALGEMTLKRFSAKWELDTSFQAPTFYYPTSLLESKLPFAWLKINQSSVVLAGTFTYSKSEEEVGGGEMLLALEDAQNVAILNKESGALLPASSVGEGLDLRRVDDVVFVGNRVVLAGNSSEHGSVVVDVDYVDQSVFTDLTGFEDRVTLLQDGSGQALLYNMGSESSELYSVAGGNLIPRAFDISACGVMGSPTVKASGDTLYLLALVDFEAGGVNFCSYNLSTNQITKVQAWDVGRLPPSGRFLWGVSEDHVVLSLGDRFAEFKRSDLSETYFQEKLEVSAFASVEGGFFALGTSGGVAGTGTSAGIYAQSISTGAEVDLSVALQLSDENADGVSVRGLAVHNNKLYVGGIFDEVNGEQREGLVILDIEDDYSPVALPLPVSGQISGMSLYGNKLYMAGYGLVVGEPGEEEVGELGAMSVDGASKLVALDLNTGLLDGGLSNQIYADIGDADVYSLLVNQSGIFIGGYFEIGVEDDWYWDFVVLDHSGAVIGTPLPAEPGNYERVTGIVELNGKVYFGVGDYTTDKATYAELKSDMTFETRLFSDVADSKIESLFVYDGKLHGVLKEDELPVVHRINDDGSIAESDKISVGGLPANVPM</sequence>
<keyword evidence="2" id="KW-1185">Reference proteome</keyword>
<accession>Q6MNA5</accession>
<reference evidence="1 2" key="1">
    <citation type="journal article" date="2004" name="Science">
        <title>A predator unmasked: life cycle of Bdellovibrio bacteriovorus from a genomic perspective.</title>
        <authorList>
            <person name="Rendulic S."/>
            <person name="Jagtap P."/>
            <person name="Rosinus A."/>
            <person name="Eppinger M."/>
            <person name="Baar C."/>
            <person name="Lanz C."/>
            <person name="Keller H."/>
            <person name="Lambert C."/>
            <person name="Evans K.J."/>
            <person name="Goesmann A."/>
            <person name="Meyer F."/>
            <person name="Sockett R.E."/>
            <person name="Schuster S.C."/>
        </authorList>
    </citation>
    <scope>NUCLEOTIDE SEQUENCE [LARGE SCALE GENOMIC DNA]</scope>
    <source>
        <strain evidence="2">ATCC 15356 / DSM 50701 / NCIMB 9529 / HD100</strain>
    </source>
</reference>
<evidence type="ECO:0000313" key="1">
    <source>
        <dbReference type="EMBL" id="CAE79247.1"/>
    </source>
</evidence>
<dbReference type="HOGENOM" id="CLU_360067_0_0_7"/>
<dbReference type="EMBL" id="BX842649">
    <property type="protein sequence ID" value="CAE79247.1"/>
    <property type="molecule type" value="Genomic_DNA"/>
</dbReference>
<dbReference type="Proteomes" id="UP000008080">
    <property type="component" value="Chromosome"/>
</dbReference>
<gene>
    <name evidence="1" type="ordered locus">Bd1355</name>
</gene>
<dbReference type="KEGG" id="bba:Bd1355"/>
<dbReference type="AlphaFoldDB" id="Q6MNA5"/>
<protein>
    <submittedName>
        <fullName evidence="1">Uncharacterized protein</fullName>
    </submittedName>
</protein>
<dbReference type="SUPFAM" id="SSF63829">
    <property type="entry name" value="Calcium-dependent phosphotriesterase"/>
    <property type="match status" value="1"/>
</dbReference>